<keyword evidence="3" id="KW-0677">Repeat</keyword>
<feature type="compositionally biased region" description="Polar residues" evidence="6">
    <location>
        <begin position="611"/>
        <end position="627"/>
    </location>
</feature>
<evidence type="ECO:0000256" key="1">
    <source>
        <dbReference type="ARBA" id="ARBA00007662"/>
    </source>
</evidence>
<dbReference type="InterPro" id="IPR047549">
    <property type="entry name" value="BICC1_KH-I_rpt1"/>
</dbReference>
<dbReference type="Gene3D" id="3.30.310.270">
    <property type="match status" value="2"/>
</dbReference>
<keyword evidence="4 5" id="KW-0694">RNA-binding</keyword>
<dbReference type="Proteomes" id="UP000235965">
    <property type="component" value="Unassembled WGS sequence"/>
</dbReference>
<feature type="region of interest" description="Disordered" evidence="6">
    <location>
        <begin position="1"/>
        <end position="35"/>
    </location>
</feature>
<gene>
    <name evidence="8" type="ORF">B7P43_G12775</name>
</gene>
<dbReference type="InterPro" id="IPR036612">
    <property type="entry name" value="KH_dom_type_1_sf"/>
</dbReference>
<dbReference type="InterPro" id="IPR054727">
    <property type="entry name" value="BICC1_KH"/>
</dbReference>
<dbReference type="STRING" id="105785.A0A2J7QGK9"/>
<keyword evidence="9" id="KW-1185">Reference proteome</keyword>
<dbReference type="AlphaFoldDB" id="A0A2J7QGK9"/>
<comment type="caution">
    <text evidence="8">The sequence shown here is derived from an EMBL/GenBank/DDBJ whole genome shotgun (WGS) entry which is preliminary data.</text>
</comment>
<dbReference type="GO" id="GO:0003723">
    <property type="term" value="F:RNA binding"/>
    <property type="evidence" value="ECO:0007669"/>
    <property type="project" value="UniProtKB-UniRule"/>
</dbReference>
<evidence type="ECO:0000259" key="7">
    <source>
        <dbReference type="PROSITE" id="PS50105"/>
    </source>
</evidence>
<dbReference type="PANTHER" id="PTHR10627:SF69">
    <property type="entry name" value="PROTEIN BICAUDAL C"/>
    <property type="match status" value="1"/>
</dbReference>
<dbReference type="InterPro" id="IPR001660">
    <property type="entry name" value="SAM"/>
</dbReference>
<dbReference type="CDD" id="cd22422">
    <property type="entry name" value="KH-I_BICC1_rpt3"/>
    <property type="match status" value="1"/>
</dbReference>
<dbReference type="InterPro" id="IPR004088">
    <property type="entry name" value="KH_dom_type_1"/>
</dbReference>
<evidence type="ECO:0000256" key="4">
    <source>
        <dbReference type="ARBA" id="ARBA00022884"/>
    </source>
</evidence>
<accession>A0A2J7QGK9</accession>
<reference evidence="8 9" key="1">
    <citation type="submission" date="2017-12" db="EMBL/GenBank/DDBJ databases">
        <title>Hemimetabolous genomes reveal molecular basis of termite eusociality.</title>
        <authorList>
            <person name="Harrison M.C."/>
            <person name="Jongepier E."/>
            <person name="Robertson H.M."/>
            <person name="Arning N."/>
            <person name="Bitard-Feildel T."/>
            <person name="Chao H."/>
            <person name="Childers C.P."/>
            <person name="Dinh H."/>
            <person name="Doddapaneni H."/>
            <person name="Dugan S."/>
            <person name="Gowin J."/>
            <person name="Greiner C."/>
            <person name="Han Y."/>
            <person name="Hu H."/>
            <person name="Hughes D.S.T."/>
            <person name="Huylmans A.-K."/>
            <person name="Kemena C."/>
            <person name="Kremer L.P.M."/>
            <person name="Lee S.L."/>
            <person name="Lopez-Ezquerra A."/>
            <person name="Mallet L."/>
            <person name="Monroy-Kuhn J.M."/>
            <person name="Moser A."/>
            <person name="Murali S.C."/>
            <person name="Muzny D.M."/>
            <person name="Otani S."/>
            <person name="Piulachs M.-D."/>
            <person name="Poelchau M."/>
            <person name="Qu J."/>
            <person name="Schaub F."/>
            <person name="Wada-Katsumata A."/>
            <person name="Worley K.C."/>
            <person name="Xie Q."/>
            <person name="Ylla G."/>
            <person name="Poulsen M."/>
            <person name="Gibbs R.A."/>
            <person name="Schal C."/>
            <person name="Richards S."/>
            <person name="Belles X."/>
            <person name="Korb J."/>
            <person name="Bornberg-Bauer E."/>
        </authorList>
    </citation>
    <scope>NUCLEOTIDE SEQUENCE [LARGE SCALE GENOMIC DNA]</scope>
    <source>
        <tissue evidence="8">Whole body</tissue>
    </source>
</reference>
<keyword evidence="2" id="KW-0217">Developmental protein</keyword>
<dbReference type="SMART" id="SM00322">
    <property type="entry name" value="KH"/>
    <property type="match status" value="3"/>
</dbReference>
<dbReference type="CDD" id="cd22420">
    <property type="entry name" value="KH-I_BICC1_rpt1"/>
    <property type="match status" value="1"/>
</dbReference>
<protein>
    <recommendedName>
        <fullName evidence="7">SAM domain-containing protein</fullName>
    </recommendedName>
</protein>
<dbReference type="SMART" id="SM00454">
    <property type="entry name" value="SAM"/>
    <property type="match status" value="1"/>
</dbReference>
<dbReference type="Pfam" id="PF24234">
    <property type="entry name" value="KH_BICC1_1st"/>
    <property type="match status" value="1"/>
</dbReference>
<comment type="similarity">
    <text evidence="1">Belongs to the BicC family.</text>
</comment>
<dbReference type="FunCoup" id="A0A2J7QGK9">
    <property type="interactions" value="114"/>
</dbReference>
<dbReference type="InterPro" id="IPR047554">
    <property type="entry name" value="BICC1_KH-I_rpt2"/>
</dbReference>
<dbReference type="GO" id="GO:0005737">
    <property type="term" value="C:cytoplasm"/>
    <property type="evidence" value="ECO:0007669"/>
    <property type="project" value="TreeGrafter"/>
</dbReference>
<dbReference type="InParanoid" id="A0A2J7QGK9"/>
<dbReference type="SUPFAM" id="SSF54791">
    <property type="entry name" value="Eukaryotic type KH-domain (KH-domain type I)"/>
    <property type="match status" value="2"/>
</dbReference>
<evidence type="ECO:0000256" key="3">
    <source>
        <dbReference type="ARBA" id="ARBA00022737"/>
    </source>
</evidence>
<dbReference type="Pfam" id="PF00013">
    <property type="entry name" value="KH_1"/>
    <property type="match status" value="2"/>
</dbReference>
<dbReference type="CDD" id="cd22421">
    <property type="entry name" value="KH-I_BICC1_rpt2"/>
    <property type="match status" value="1"/>
</dbReference>
<feature type="domain" description="SAM" evidence="7">
    <location>
        <begin position="780"/>
        <end position="843"/>
    </location>
</feature>
<dbReference type="PROSITE" id="PS50105">
    <property type="entry name" value="SAM_DOMAIN"/>
    <property type="match status" value="1"/>
</dbReference>
<dbReference type="Gene3D" id="1.10.150.50">
    <property type="entry name" value="Transcription Factor, Ets-1"/>
    <property type="match status" value="1"/>
</dbReference>
<dbReference type="Pfam" id="PF00536">
    <property type="entry name" value="SAM_1"/>
    <property type="match status" value="1"/>
</dbReference>
<feature type="region of interest" description="Disordered" evidence="6">
    <location>
        <begin position="563"/>
        <end position="627"/>
    </location>
</feature>
<dbReference type="PROSITE" id="PS50084">
    <property type="entry name" value="KH_TYPE_1"/>
    <property type="match status" value="2"/>
</dbReference>
<feature type="compositionally biased region" description="Low complexity" evidence="6">
    <location>
        <begin position="599"/>
        <end position="610"/>
    </location>
</feature>
<evidence type="ECO:0000313" key="9">
    <source>
        <dbReference type="Proteomes" id="UP000235965"/>
    </source>
</evidence>
<dbReference type="GO" id="GO:0010468">
    <property type="term" value="P:regulation of gene expression"/>
    <property type="evidence" value="ECO:0007669"/>
    <property type="project" value="UniProtKB-ARBA"/>
</dbReference>
<feature type="compositionally biased region" description="Polar residues" evidence="6">
    <location>
        <begin position="583"/>
        <end position="598"/>
    </location>
</feature>
<proteinExistence type="inferred from homology"/>
<dbReference type="SUPFAM" id="SSF47769">
    <property type="entry name" value="SAM/Pointed domain"/>
    <property type="match status" value="1"/>
</dbReference>
<name>A0A2J7QGK9_9NEOP</name>
<dbReference type="OrthoDB" id="271862at2759"/>
<dbReference type="PANTHER" id="PTHR10627">
    <property type="entry name" value="SCP160"/>
    <property type="match status" value="1"/>
</dbReference>
<dbReference type="FunFam" id="3.30.310.270:FF:000002">
    <property type="entry name" value="BicC family RNA binding protein 1"/>
    <property type="match status" value="1"/>
</dbReference>
<feature type="compositionally biased region" description="Low complexity" evidence="6">
    <location>
        <begin position="21"/>
        <end position="34"/>
    </location>
</feature>
<dbReference type="InterPro" id="IPR004087">
    <property type="entry name" value="KH_dom"/>
</dbReference>
<organism evidence="8 9">
    <name type="scientific">Cryptotermes secundus</name>
    <dbReference type="NCBI Taxonomy" id="105785"/>
    <lineage>
        <taxon>Eukaryota</taxon>
        <taxon>Metazoa</taxon>
        <taxon>Ecdysozoa</taxon>
        <taxon>Arthropoda</taxon>
        <taxon>Hexapoda</taxon>
        <taxon>Insecta</taxon>
        <taxon>Pterygota</taxon>
        <taxon>Neoptera</taxon>
        <taxon>Polyneoptera</taxon>
        <taxon>Dictyoptera</taxon>
        <taxon>Blattodea</taxon>
        <taxon>Blattoidea</taxon>
        <taxon>Termitoidae</taxon>
        <taxon>Kalotermitidae</taxon>
        <taxon>Cryptotermitinae</taxon>
        <taxon>Cryptotermes</taxon>
    </lineage>
</organism>
<evidence type="ECO:0000256" key="6">
    <source>
        <dbReference type="SAM" id="MobiDB-lite"/>
    </source>
</evidence>
<dbReference type="InterPro" id="IPR047553">
    <property type="entry name" value="BICC1_KH-I_rpt3"/>
</dbReference>
<evidence type="ECO:0000313" key="8">
    <source>
        <dbReference type="EMBL" id="PNF27721.1"/>
    </source>
</evidence>
<dbReference type="InterPro" id="IPR013761">
    <property type="entry name" value="SAM/pointed_sf"/>
</dbReference>
<evidence type="ECO:0000256" key="5">
    <source>
        <dbReference type="PROSITE-ProRule" id="PRU00117"/>
    </source>
</evidence>
<sequence>MHPDQKGSDALSEVSDGGTAGTSFSGQGSSYGGSNENLRDLAATLGLSGIDELYEERFRVDRRKLEHMILGDDEALEPADSFFQKIMIETNTYIMWPSRLKIGAKSKKDPHVRVAGRREEVKVAKEKVMEVLDTRSNRVTMKLDVSYTDHSHIIGKGGLTIKKVMEETGCHIHFPDSNRSNLNEKSNQVSIAGEMDGVEQARARIRKLTPLIFSFELPIVGTLQSLPDSNSTYLRSIQEKYNVHVMFRNRPKLYGTMVVIKGCEWEVAMVKQATLLVIQHMCESLAAQVQVHMTLEISPQHHSIVLGKNSNNLKQIMQQTSTKIMFPDAGDPNISSLKKSNICITGTIHNVYLARQHLMGSLPIVLMFDLPEDMVVDTDQVSRLMQYLDVFISIRRKPKQNVVSVIIKGIERNATSVYEARNKLLGLEEPRVVADIPKTYHIPDTPSAGTIHEDIYGTSAGRCPVHHNLTINTGCIGLPGINIPPLQGALTPPFPSPAGGICNTWSGGFGSPTPVNMGQFLHTPILSQSTLNHLINLQQQQLLMQHVGGGILAPNLLPTGSSCSASVTGSSSSRSHMTGSFSNSSQSLASDTKDTNVFSSLSSNTSSLSSPAISPQTGSSPVQKNGVQADSTNAAFCSMMSDLMNHTDRRAPGCEKKTLELAAQQSFNTFDFDKKKLLAYQAMQTKPVPGNVRVPTSAWSGYGLSHSSPAPDLEHRKKESFAASLLDEAYGTEGPTNSNLVSSPTVFPSASSECIDGLPLSASNYLDSVPASTVNRITGLEPQDLGTLLTVLGLEKYIKNFTDHEIDLTTFASLNDSDLREIGVSTVGARRKMLWIISELKSRQNQFYRSAAPGAERKASTSMMVSSNGIADNW</sequence>
<dbReference type="EMBL" id="NEVH01014361">
    <property type="protein sequence ID" value="PNF27721.1"/>
    <property type="molecule type" value="Genomic_DNA"/>
</dbReference>
<evidence type="ECO:0000256" key="2">
    <source>
        <dbReference type="ARBA" id="ARBA00022473"/>
    </source>
</evidence>
<dbReference type="Pfam" id="PF22985">
    <property type="entry name" value="KH_BICC1"/>
    <property type="match status" value="2"/>
</dbReference>
<feature type="compositionally biased region" description="Low complexity" evidence="6">
    <location>
        <begin position="563"/>
        <end position="582"/>
    </location>
</feature>